<reference evidence="4" key="1">
    <citation type="journal article" date="2014" name="Int. J. Syst. Evol. Microbiol.">
        <title>Complete genome sequence of Corynebacterium casei LMG S-19264T (=DSM 44701T), isolated from a smear-ripened cheese.</title>
        <authorList>
            <consortium name="US DOE Joint Genome Institute (JGI-PGF)"/>
            <person name="Walter F."/>
            <person name="Albersmeier A."/>
            <person name="Kalinowski J."/>
            <person name="Ruckert C."/>
        </authorList>
    </citation>
    <scope>NUCLEOTIDE SEQUENCE</scope>
    <source>
        <strain evidence="4">JCM 31311</strain>
    </source>
</reference>
<sequence length="267" mass="31119">MKSDDYRVRPGKKISLNDVPTDDARGCTKEEALVRKPQLLLHLTKLQERLYAEEKQSLLVVLQTRDAGGKDGTVKHVFTGLNPQGVNVTPFKEPTPVEQGHDFLWRVHPHTPAAGMIGIFNRSYYEDVLVTRVHGEVRTGEVERRFEQICAFEELLQSQGTRILKFHLHISKDEQKQRFQERLDNPEKQWKFSANDLSERKLWDEYTGAYEDMLRSTTTDTAPWYVIPADRKWFRNDVISRIVLETLTDMDPQFPEVTFDPKTIHLR</sequence>
<dbReference type="Pfam" id="PF03976">
    <property type="entry name" value="PPK2"/>
    <property type="match status" value="1"/>
</dbReference>
<dbReference type="NCBIfam" id="TIGR03709">
    <property type="entry name" value="PPK2_rel_1"/>
    <property type="match status" value="1"/>
</dbReference>
<keyword evidence="1" id="KW-0808">Transferase</keyword>
<dbReference type="EMBL" id="BMQL01000009">
    <property type="protein sequence ID" value="GGR08023.1"/>
    <property type="molecule type" value="Genomic_DNA"/>
</dbReference>
<dbReference type="Gene3D" id="3.40.50.300">
    <property type="entry name" value="P-loop containing nucleotide triphosphate hydrolases"/>
    <property type="match status" value="1"/>
</dbReference>
<keyword evidence="5" id="KW-1185">Reference proteome</keyword>
<dbReference type="GO" id="GO:0008976">
    <property type="term" value="F:polyphosphate kinase activity"/>
    <property type="evidence" value="ECO:0007669"/>
    <property type="project" value="InterPro"/>
</dbReference>
<evidence type="ECO:0000313" key="4">
    <source>
        <dbReference type="EMBL" id="GGR08023.1"/>
    </source>
</evidence>
<dbReference type="GO" id="GO:0006797">
    <property type="term" value="P:polyphosphate metabolic process"/>
    <property type="evidence" value="ECO:0007669"/>
    <property type="project" value="InterPro"/>
</dbReference>
<evidence type="ECO:0000256" key="1">
    <source>
        <dbReference type="ARBA" id="ARBA00022679"/>
    </source>
</evidence>
<keyword evidence="2 4" id="KW-0418">Kinase</keyword>
<dbReference type="InterPro" id="IPR022300">
    <property type="entry name" value="PPK2-rel_1"/>
</dbReference>
<dbReference type="PIRSF" id="PIRSF028756">
    <property type="entry name" value="PPK2_prd"/>
    <property type="match status" value="1"/>
</dbReference>
<protein>
    <submittedName>
        <fullName evidence="4">Polyphosphate kinase</fullName>
    </submittedName>
</protein>
<dbReference type="SUPFAM" id="SSF52540">
    <property type="entry name" value="P-loop containing nucleoside triphosphate hydrolases"/>
    <property type="match status" value="1"/>
</dbReference>
<reference evidence="4" key="2">
    <citation type="submission" date="2020-09" db="EMBL/GenBank/DDBJ databases">
        <authorList>
            <person name="Sun Q."/>
            <person name="Ohkuma M."/>
        </authorList>
    </citation>
    <scope>NUCLEOTIDE SEQUENCE</scope>
    <source>
        <strain evidence="4">JCM 31311</strain>
    </source>
</reference>
<feature type="domain" description="Polyphosphate kinase-2-related" evidence="3">
    <location>
        <begin position="34"/>
        <end position="253"/>
    </location>
</feature>
<evidence type="ECO:0000313" key="5">
    <source>
        <dbReference type="Proteomes" id="UP000603865"/>
    </source>
</evidence>
<dbReference type="RefSeq" id="WP_189090080.1">
    <property type="nucleotide sequence ID" value="NZ_BMQL01000009.1"/>
</dbReference>
<proteinExistence type="predicted"/>
<dbReference type="InterPro" id="IPR022488">
    <property type="entry name" value="PPK2-related"/>
</dbReference>
<evidence type="ECO:0000256" key="2">
    <source>
        <dbReference type="ARBA" id="ARBA00022777"/>
    </source>
</evidence>
<comment type="caution">
    <text evidence="4">The sequence shown here is derived from an EMBL/GenBank/DDBJ whole genome shotgun (WGS) entry which is preliminary data.</text>
</comment>
<dbReference type="InterPro" id="IPR016898">
    <property type="entry name" value="Polyphosphate_phosphotransfera"/>
</dbReference>
<gene>
    <name evidence="4" type="ORF">GCM10008957_20970</name>
</gene>
<dbReference type="AlphaFoldDB" id="A0A918C6T3"/>
<dbReference type="PANTHER" id="PTHR34383">
    <property type="entry name" value="POLYPHOSPHATE:AMP PHOSPHOTRANSFERASE-RELATED"/>
    <property type="match status" value="1"/>
</dbReference>
<accession>A0A918C6T3</accession>
<dbReference type="PANTHER" id="PTHR34383:SF3">
    <property type="entry name" value="POLYPHOSPHATE:AMP PHOSPHOTRANSFERASE"/>
    <property type="match status" value="1"/>
</dbReference>
<organism evidence="4 5">
    <name type="scientific">Deinococcus ruber</name>
    <dbReference type="NCBI Taxonomy" id="1848197"/>
    <lineage>
        <taxon>Bacteria</taxon>
        <taxon>Thermotogati</taxon>
        <taxon>Deinococcota</taxon>
        <taxon>Deinococci</taxon>
        <taxon>Deinococcales</taxon>
        <taxon>Deinococcaceae</taxon>
        <taxon>Deinococcus</taxon>
    </lineage>
</organism>
<evidence type="ECO:0000259" key="3">
    <source>
        <dbReference type="Pfam" id="PF03976"/>
    </source>
</evidence>
<name>A0A918C6T3_9DEIO</name>
<dbReference type="InterPro" id="IPR027417">
    <property type="entry name" value="P-loop_NTPase"/>
</dbReference>
<dbReference type="Proteomes" id="UP000603865">
    <property type="component" value="Unassembled WGS sequence"/>
</dbReference>